<dbReference type="InterPro" id="IPR009050">
    <property type="entry name" value="Globin-like_sf"/>
</dbReference>
<dbReference type="STRING" id="1169540.A0A0G4H7N6"/>
<dbReference type="GO" id="GO:0019825">
    <property type="term" value="F:oxygen binding"/>
    <property type="evidence" value="ECO:0007669"/>
    <property type="project" value="InterPro"/>
</dbReference>
<accession>A0A0G4H7N6</accession>
<feature type="chain" id="PRO_5005191035" description="Group 1 truncated hemoglobin" evidence="5">
    <location>
        <begin position="17"/>
        <end position="196"/>
    </location>
</feature>
<dbReference type="OMA" id="QSMFELF"/>
<dbReference type="Gene3D" id="1.10.490.10">
    <property type="entry name" value="Globins"/>
    <property type="match status" value="1"/>
</dbReference>
<dbReference type="PhylomeDB" id="A0A0G4H7N6"/>
<dbReference type="OrthoDB" id="2155372at2759"/>
<sequence>MAAPLFGLFFICSGAAFHLRQPSRVLFPSADQTVRQQRQLRLTRGVALQVSARGDQDVEESFKAGMTEPDNRSPAGDSLYVRIGGAAAVEAAVDRFYTKILADDRVKRFFSETDMKKQRSHMGKFLTFAFGGSSSYSERGMREAHKKPVSQGMDETHFDAVMENLAATLKDLGVPDDLIGEAAAIALSTKKDVLNQ</sequence>
<dbReference type="InterPro" id="IPR001486">
    <property type="entry name" value="Hemoglobin_trunc"/>
</dbReference>
<dbReference type="SUPFAM" id="SSF46458">
    <property type="entry name" value="Globin-like"/>
    <property type="match status" value="1"/>
</dbReference>
<evidence type="ECO:0000256" key="5">
    <source>
        <dbReference type="SAM" id="SignalP"/>
    </source>
</evidence>
<keyword evidence="7" id="KW-1185">Reference proteome</keyword>
<dbReference type="InParanoid" id="A0A0G4H7N6"/>
<keyword evidence="4" id="KW-0408">Iron</keyword>
<dbReference type="InterPro" id="IPR012292">
    <property type="entry name" value="Globin/Proto"/>
</dbReference>
<dbReference type="EMBL" id="CDMY01001057">
    <property type="protein sequence ID" value="CEM39929.1"/>
    <property type="molecule type" value="Genomic_DNA"/>
</dbReference>
<evidence type="ECO:0000256" key="3">
    <source>
        <dbReference type="ARBA" id="ARBA00022723"/>
    </source>
</evidence>
<name>A0A0G4H7N6_VITBC</name>
<dbReference type="CDD" id="cd00454">
    <property type="entry name" value="TrHb1_N"/>
    <property type="match status" value="1"/>
</dbReference>
<dbReference type="Pfam" id="PF01152">
    <property type="entry name" value="Bac_globin"/>
    <property type="match status" value="1"/>
</dbReference>
<evidence type="ECO:0000256" key="4">
    <source>
        <dbReference type="ARBA" id="ARBA00023004"/>
    </source>
</evidence>
<keyword evidence="1" id="KW-0813">Transport</keyword>
<gene>
    <name evidence="6" type="ORF">Vbra_19844</name>
</gene>
<dbReference type="AlphaFoldDB" id="A0A0G4H7N6"/>
<evidence type="ECO:0000313" key="7">
    <source>
        <dbReference type="Proteomes" id="UP000041254"/>
    </source>
</evidence>
<reference evidence="6 7" key="1">
    <citation type="submission" date="2014-11" db="EMBL/GenBank/DDBJ databases">
        <authorList>
            <person name="Zhu J."/>
            <person name="Qi W."/>
            <person name="Song R."/>
        </authorList>
    </citation>
    <scope>NUCLEOTIDE SEQUENCE [LARGE SCALE GENOMIC DNA]</scope>
</reference>
<keyword evidence="3" id="KW-0479">Metal-binding</keyword>
<keyword evidence="5" id="KW-0732">Signal</keyword>
<dbReference type="VEuPathDB" id="CryptoDB:Vbra_19844"/>
<evidence type="ECO:0000256" key="2">
    <source>
        <dbReference type="ARBA" id="ARBA00022617"/>
    </source>
</evidence>
<evidence type="ECO:0000313" key="6">
    <source>
        <dbReference type="EMBL" id="CEM39929.1"/>
    </source>
</evidence>
<dbReference type="GO" id="GO:0020037">
    <property type="term" value="F:heme binding"/>
    <property type="evidence" value="ECO:0007669"/>
    <property type="project" value="InterPro"/>
</dbReference>
<evidence type="ECO:0008006" key="8">
    <source>
        <dbReference type="Google" id="ProtNLM"/>
    </source>
</evidence>
<dbReference type="Proteomes" id="UP000041254">
    <property type="component" value="Unassembled WGS sequence"/>
</dbReference>
<protein>
    <recommendedName>
        <fullName evidence="8">Group 1 truncated hemoglobin</fullName>
    </recommendedName>
</protein>
<organism evidence="6 7">
    <name type="scientific">Vitrella brassicaformis (strain CCMP3155)</name>
    <dbReference type="NCBI Taxonomy" id="1169540"/>
    <lineage>
        <taxon>Eukaryota</taxon>
        <taxon>Sar</taxon>
        <taxon>Alveolata</taxon>
        <taxon>Colpodellida</taxon>
        <taxon>Vitrellaceae</taxon>
        <taxon>Vitrella</taxon>
    </lineage>
</organism>
<evidence type="ECO:0000256" key="1">
    <source>
        <dbReference type="ARBA" id="ARBA00022448"/>
    </source>
</evidence>
<feature type="signal peptide" evidence="5">
    <location>
        <begin position="1"/>
        <end position="16"/>
    </location>
</feature>
<keyword evidence="2" id="KW-0349">Heme</keyword>
<dbReference type="GO" id="GO:0046872">
    <property type="term" value="F:metal ion binding"/>
    <property type="evidence" value="ECO:0007669"/>
    <property type="project" value="UniProtKB-KW"/>
</dbReference>
<proteinExistence type="predicted"/>